<dbReference type="EMBL" id="JAUEPS010000001">
    <property type="protein sequence ID" value="KAK0470079.1"/>
    <property type="molecule type" value="Genomic_DNA"/>
</dbReference>
<dbReference type="AlphaFoldDB" id="A0AA39NQN4"/>
<reference evidence="3" key="1">
    <citation type="submission" date="2023-06" db="EMBL/GenBank/DDBJ databases">
        <authorList>
            <consortium name="Lawrence Berkeley National Laboratory"/>
            <person name="Ahrendt S."/>
            <person name="Sahu N."/>
            <person name="Indic B."/>
            <person name="Wong-Bajracharya J."/>
            <person name="Merenyi Z."/>
            <person name="Ke H.-M."/>
            <person name="Monk M."/>
            <person name="Kocsube S."/>
            <person name="Drula E."/>
            <person name="Lipzen A."/>
            <person name="Balint B."/>
            <person name="Henrissat B."/>
            <person name="Andreopoulos B."/>
            <person name="Martin F.M."/>
            <person name="Harder C.B."/>
            <person name="Rigling D."/>
            <person name="Ford K.L."/>
            <person name="Foster G.D."/>
            <person name="Pangilinan J."/>
            <person name="Papanicolaou A."/>
            <person name="Barry K."/>
            <person name="LaButti K."/>
            <person name="Viragh M."/>
            <person name="Koriabine M."/>
            <person name="Yan M."/>
            <person name="Riley R."/>
            <person name="Champramary S."/>
            <person name="Plett K.L."/>
            <person name="Tsai I.J."/>
            <person name="Slot J."/>
            <person name="Sipos G."/>
            <person name="Plett J."/>
            <person name="Nagy L.G."/>
            <person name="Grigoriev I.V."/>
        </authorList>
    </citation>
    <scope>NUCLEOTIDE SEQUENCE</scope>
    <source>
        <strain evidence="3">CCBAS 213</strain>
    </source>
</reference>
<comment type="caution">
    <text evidence="3">The sequence shown here is derived from an EMBL/GenBank/DDBJ whole genome shotgun (WGS) entry which is preliminary data.</text>
</comment>
<proteinExistence type="predicted"/>
<keyword evidence="1" id="KW-0694">RNA-binding</keyword>
<evidence type="ECO:0000259" key="2">
    <source>
        <dbReference type="PROSITE" id="PS50137"/>
    </source>
</evidence>
<feature type="domain" description="DRBM" evidence="2">
    <location>
        <begin position="1"/>
        <end position="69"/>
    </location>
</feature>
<keyword evidence="4" id="KW-1185">Reference proteome</keyword>
<accession>A0AA39NQN4</accession>
<dbReference type="Pfam" id="PF00035">
    <property type="entry name" value="dsrm"/>
    <property type="match status" value="1"/>
</dbReference>
<dbReference type="RefSeq" id="XP_060339872.1">
    <property type="nucleotide sequence ID" value="XM_060470955.1"/>
</dbReference>
<dbReference type="Proteomes" id="UP001175211">
    <property type="component" value="Unassembled WGS sequence"/>
</dbReference>
<dbReference type="GO" id="GO:0003723">
    <property type="term" value="F:RNA binding"/>
    <property type="evidence" value="ECO:0007669"/>
    <property type="project" value="UniProtKB-UniRule"/>
</dbReference>
<dbReference type="Gene3D" id="3.30.160.20">
    <property type="match status" value="1"/>
</dbReference>
<dbReference type="GeneID" id="85354503"/>
<dbReference type="SUPFAM" id="SSF54768">
    <property type="entry name" value="dsRNA-binding domain-like"/>
    <property type="match status" value="1"/>
</dbReference>
<protein>
    <recommendedName>
        <fullName evidence="2">DRBM domain-containing protein</fullName>
    </recommendedName>
</protein>
<evidence type="ECO:0000313" key="4">
    <source>
        <dbReference type="Proteomes" id="UP001175211"/>
    </source>
</evidence>
<dbReference type="PROSITE" id="PS50137">
    <property type="entry name" value="DS_RBD"/>
    <property type="match status" value="1"/>
</dbReference>
<sequence length="71" mass="7738">MTPALNNLLQARNRLYDVSWVESVSGPRNAPTWTIQFKFAGAVIGVGTGITKRLAKEDAIRQAYTSLQSTG</sequence>
<organism evidence="3 4">
    <name type="scientific">Armillaria tabescens</name>
    <name type="common">Ringless honey mushroom</name>
    <name type="synonym">Agaricus tabescens</name>
    <dbReference type="NCBI Taxonomy" id="1929756"/>
    <lineage>
        <taxon>Eukaryota</taxon>
        <taxon>Fungi</taxon>
        <taxon>Dikarya</taxon>
        <taxon>Basidiomycota</taxon>
        <taxon>Agaricomycotina</taxon>
        <taxon>Agaricomycetes</taxon>
        <taxon>Agaricomycetidae</taxon>
        <taxon>Agaricales</taxon>
        <taxon>Marasmiineae</taxon>
        <taxon>Physalacriaceae</taxon>
        <taxon>Desarmillaria</taxon>
    </lineage>
</organism>
<evidence type="ECO:0000256" key="1">
    <source>
        <dbReference type="PROSITE-ProRule" id="PRU00266"/>
    </source>
</evidence>
<evidence type="ECO:0000313" key="3">
    <source>
        <dbReference type="EMBL" id="KAK0470079.1"/>
    </source>
</evidence>
<gene>
    <name evidence="3" type="ORF">EV420DRAFT_1498271</name>
</gene>
<name>A0AA39NQN4_ARMTA</name>
<dbReference type="InterPro" id="IPR014720">
    <property type="entry name" value="dsRBD_dom"/>
</dbReference>